<dbReference type="InterPro" id="IPR011793">
    <property type="entry name" value="YbdK"/>
</dbReference>
<comment type="similarity">
    <text evidence="5">Belongs to the glutamate--cysteine ligase type 2 family. YbdK subfamily.</text>
</comment>
<gene>
    <name evidence="6" type="ORF">GCM10009768_25740</name>
</gene>
<dbReference type="InterPro" id="IPR014746">
    <property type="entry name" value="Gln_synth/guanido_kin_cat_dom"/>
</dbReference>
<evidence type="ECO:0000256" key="1">
    <source>
        <dbReference type="ARBA" id="ARBA00022598"/>
    </source>
</evidence>
<evidence type="ECO:0000256" key="5">
    <source>
        <dbReference type="HAMAP-Rule" id="MF_01609"/>
    </source>
</evidence>
<reference evidence="7" key="1">
    <citation type="journal article" date="2019" name="Int. J. Syst. Evol. Microbiol.">
        <title>The Global Catalogue of Microorganisms (GCM) 10K type strain sequencing project: providing services to taxonomists for standard genome sequencing and annotation.</title>
        <authorList>
            <consortium name="The Broad Institute Genomics Platform"/>
            <consortium name="The Broad Institute Genome Sequencing Center for Infectious Disease"/>
            <person name="Wu L."/>
            <person name="Ma J."/>
        </authorList>
    </citation>
    <scope>NUCLEOTIDE SEQUENCE [LARGE SCALE GENOMIC DNA]</scope>
    <source>
        <strain evidence="7">JCM 14736</strain>
    </source>
</reference>
<dbReference type="InterPro" id="IPR050141">
    <property type="entry name" value="GCL_type2/YbdK_subfam"/>
</dbReference>
<organism evidence="6 7">
    <name type="scientific">Leucobacter iarius</name>
    <dbReference type="NCBI Taxonomy" id="333963"/>
    <lineage>
        <taxon>Bacteria</taxon>
        <taxon>Bacillati</taxon>
        <taxon>Actinomycetota</taxon>
        <taxon>Actinomycetes</taxon>
        <taxon>Micrococcales</taxon>
        <taxon>Microbacteriaceae</taxon>
        <taxon>Leucobacter</taxon>
    </lineage>
</organism>
<keyword evidence="3 5" id="KW-0067">ATP-binding</keyword>
<dbReference type="NCBIfam" id="NF010042">
    <property type="entry name" value="PRK13517.1-2"/>
    <property type="match status" value="1"/>
</dbReference>
<sequence>MTIDFARSPRSTLGIEWELALVDPVSRSLANTAPPILAELERRWPPSPGAPQATSELLQNTVELVSAPHRRVGEAIGELRLLAADLLDQARAHGVRVIGTGSHPFSRWEDQLITPGERYGRFVERTQWWGRNMLIWGVHVHVGIDRRERVIPTLHTLLTYQPVFQALSASSPFWAGEATGYRSNRTLMFQQLPSAGLPAHVESWEDFERVIEDLTRTGVIAEPTEARWDVRPAPRWGTIEVRFCDGSSSLETLGALAALTQCLVEDCARRLDRGETLPLLPPWFARENKWRAARFGLDAEVIYDAAGSQARLRDRVSVLLDRLAPVAVDLGCVDELEQVARIVESGTSADRQLETYSRLGGTLDALRAVVDSEADAFERSVRG</sequence>
<dbReference type="Gene3D" id="3.30.590.20">
    <property type="match status" value="1"/>
</dbReference>
<dbReference type="RefSeq" id="WP_344032813.1">
    <property type="nucleotide sequence ID" value="NZ_BAAAOB010000003.1"/>
</dbReference>
<keyword evidence="7" id="KW-1185">Reference proteome</keyword>
<dbReference type="PANTHER" id="PTHR36510">
    <property type="entry name" value="GLUTAMATE--CYSTEINE LIGASE 2-RELATED"/>
    <property type="match status" value="1"/>
</dbReference>
<dbReference type="GO" id="GO:0016874">
    <property type="term" value="F:ligase activity"/>
    <property type="evidence" value="ECO:0007669"/>
    <property type="project" value="UniProtKB-KW"/>
</dbReference>
<comment type="catalytic activity">
    <reaction evidence="4 5">
        <text>L-cysteine + L-glutamate + ATP = gamma-L-glutamyl-L-cysteine + ADP + phosphate + H(+)</text>
        <dbReference type="Rhea" id="RHEA:13285"/>
        <dbReference type="ChEBI" id="CHEBI:15378"/>
        <dbReference type="ChEBI" id="CHEBI:29985"/>
        <dbReference type="ChEBI" id="CHEBI:30616"/>
        <dbReference type="ChEBI" id="CHEBI:35235"/>
        <dbReference type="ChEBI" id="CHEBI:43474"/>
        <dbReference type="ChEBI" id="CHEBI:58173"/>
        <dbReference type="ChEBI" id="CHEBI:456216"/>
        <dbReference type="EC" id="6.3.2.2"/>
    </reaction>
</comment>
<evidence type="ECO:0000256" key="2">
    <source>
        <dbReference type="ARBA" id="ARBA00022741"/>
    </source>
</evidence>
<keyword evidence="1 5" id="KW-0436">Ligase</keyword>
<dbReference type="Proteomes" id="UP001500851">
    <property type="component" value="Unassembled WGS sequence"/>
</dbReference>
<protein>
    <recommendedName>
        <fullName evidence="5">Putative glutamate--cysteine ligase 2</fullName>
        <ecNumber evidence="5">6.3.2.2</ecNumber>
    </recommendedName>
    <alternativeName>
        <fullName evidence="5">Gamma-glutamylcysteine synthetase 2</fullName>
        <shortName evidence="5">GCS 2</shortName>
        <shortName evidence="5">Gamma-GCS 2</shortName>
    </alternativeName>
</protein>
<dbReference type="PANTHER" id="PTHR36510:SF1">
    <property type="entry name" value="GLUTAMATE--CYSTEINE LIGASE 2-RELATED"/>
    <property type="match status" value="1"/>
</dbReference>
<evidence type="ECO:0000313" key="7">
    <source>
        <dbReference type="Proteomes" id="UP001500851"/>
    </source>
</evidence>
<evidence type="ECO:0000256" key="4">
    <source>
        <dbReference type="ARBA" id="ARBA00048819"/>
    </source>
</evidence>
<dbReference type="SUPFAM" id="SSF55931">
    <property type="entry name" value="Glutamine synthetase/guanido kinase"/>
    <property type="match status" value="1"/>
</dbReference>
<evidence type="ECO:0000313" key="6">
    <source>
        <dbReference type="EMBL" id="GAA1795521.1"/>
    </source>
</evidence>
<dbReference type="NCBIfam" id="TIGR02050">
    <property type="entry name" value="gshA_cyan_rel"/>
    <property type="match status" value="1"/>
</dbReference>
<name>A0ABP4XXS6_9MICO</name>
<comment type="function">
    <text evidence="5">ATP-dependent carboxylate-amine ligase which exhibits weak glutamate--cysteine ligase activity.</text>
</comment>
<dbReference type="HAMAP" id="MF_01609">
    <property type="entry name" value="Glu_cys_ligase_2"/>
    <property type="match status" value="1"/>
</dbReference>
<evidence type="ECO:0000256" key="3">
    <source>
        <dbReference type="ARBA" id="ARBA00022840"/>
    </source>
</evidence>
<dbReference type="NCBIfam" id="NF010044">
    <property type="entry name" value="PRK13517.1-4"/>
    <property type="match status" value="1"/>
</dbReference>
<dbReference type="Pfam" id="PF04107">
    <property type="entry name" value="GCS2"/>
    <property type="match status" value="1"/>
</dbReference>
<dbReference type="EC" id="6.3.2.2" evidence="5"/>
<dbReference type="InterPro" id="IPR006336">
    <property type="entry name" value="GCS2"/>
</dbReference>
<accession>A0ABP4XXS6</accession>
<proteinExistence type="inferred from homology"/>
<dbReference type="EMBL" id="BAAAOB010000003">
    <property type="protein sequence ID" value="GAA1795521.1"/>
    <property type="molecule type" value="Genomic_DNA"/>
</dbReference>
<keyword evidence="2 5" id="KW-0547">Nucleotide-binding</keyword>
<comment type="caution">
    <text evidence="6">The sequence shown here is derived from an EMBL/GenBank/DDBJ whole genome shotgun (WGS) entry which is preliminary data.</text>
</comment>